<dbReference type="Pfam" id="PF12256">
    <property type="entry name" value="TcdB_toxin_midN"/>
    <property type="match status" value="1"/>
</dbReference>
<proteinExistence type="predicted"/>
<organism evidence="2 3">
    <name type="scientific">Pendulispora rubella</name>
    <dbReference type="NCBI Taxonomy" id="2741070"/>
    <lineage>
        <taxon>Bacteria</taxon>
        <taxon>Pseudomonadati</taxon>
        <taxon>Myxococcota</taxon>
        <taxon>Myxococcia</taxon>
        <taxon>Myxococcales</taxon>
        <taxon>Sorangiineae</taxon>
        <taxon>Pendulisporaceae</taxon>
        <taxon>Pendulispora</taxon>
    </lineage>
</organism>
<sequence length="135" mass="14840">MDATDPRLRLEDVDGNGLDDLVQVGASGTSIWLNEGGQAFTNEHFVNLTANPMSWSEYIRTADINGSGTRDVFYGEANQYRYIDLTGGVRPWLLTRIANGMGKTTAIEYSTSTAMIPLSARGIRGWRYRSLGAES</sequence>
<protein>
    <submittedName>
        <fullName evidence="2">VCBS repeat-containing protein</fullName>
    </submittedName>
</protein>
<dbReference type="SUPFAM" id="SSF69318">
    <property type="entry name" value="Integrin alpha N-terminal domain"/>
    <property type="match status" value="1"/>
</dbReference>
<reference evidence="2" key="1">
    <citation type="submission" date="2021-12" db="EMBL/GenBank/DDBJ databases">
        <title>Discovery of the Pendulisporaceae a myxobacterial family with distinct sporulation behavior and unique specialized metabolism.</title>
        <authorList>
            <person name="Garcia R."/>
            <person name="Popoff A."/>
            <person name="Bader C.D."/>
            <person name="Loehr J."/>
            <person name="Walesch S."/>
            <person name="Walt C."/>
            <person name="Boldt J."/>
            <person name="Bunk B."/>
            <person name="Haeckl F.J.F.P.J."/>
            <person name="Gunesch A.P."/>
            <person name="Birkelbach J."/>
            <person name="Nuebel U."/>
            <person name="Pietschmann T."/>
            <person name="Bach T."/>
            <person name="Mueller R."/>
        </authorList>
    </citation>
    <scope>NUCLEOTIDE SEQUENCE</scope>
    <source>
        <strain evidence="2">MSr11367</strain>
    </source>
</reference>
<dbReference type="EMBL" id="CP089983">
    <property type="protein sequence ID" value="WXB10617.1"/>
    <property type="molecule type" value="Genomic_DNA"/>
</dbReference>
<dbReference type="Proteomes" id="UP001374803">
    <property type="component" value="Chromosome"/>
</dbReference>
<evidence type="ECO:0000313" key="3">
    <source>
        <dbReference type="Proteomes" id="UP001374803"/>
    </source>
</evidence>
<evidence type="ECO:0000259" key="1">
    <source>
        <dbReference type="Pfam" id="PF12256"/>
    </source>
</evidence>
<accession>A0ABZ2LNY0</accession>
<dbReference type="InterPro" id="IPR022045">
    <property type="entry name" value="TcdB_toxin_mid/N"/>
</dbReference>
<name>A0ABZ2LNY0_9BACT</name>
<keyword evidence="3" id="KW-1185">Reference proteome</keyword>
<dbReference type="RefSeq" id="WP_394840292.1">
    <property type="nucleotide sequence ID" value="NZ_CP089929.1"/>
</dbReference>
<dbReference type="InterPro" id="IPR028994">
    <property type="entry name" value="Integrin_alpha_N"/>
</dbReference>
<gene>
    <name evidence="2" type="ORF">LVJ94_25745</name>
</gene>
<evidence type="ECO:0000313" key="2">
    <source>
        <dbReference type="EMBL" id="WXB10617.1"/>
    </source>
</evidence>
<feature type="domain" description="Insecticide toxin TcdB middle/N-terminal" evidence="1">
    <location>
        <begin position="56"/>
        <end position="114"/>
    </location>
</feature>